<keyword evidence="2" id="KW-0288">FMN</keyword>
<dbReference type="InterPro" id="IPR005025">
    <property type="entry name" value="FMN_Rdtase-like_dom"/>
</dbReference>
<organism evidence="4 5">
    <name type="scientific">Janthinobacterium lividum</name>
    <dbReference type="NCBI Taxonomy" id="29581"/>
    <lineage>
        <taxon>Bacteria</taxon>
        <taxon>Pseudomonadati</taxon>
        <taxon>Pseudomonadota</taxon>
        <taxon>Betaproteobacteria</taxon>
        <taxon>Burkholderiales</taxon>
        <taxon>Oxalobacteraceae</taxon>
        <taxon>Janthinobacterium</taxon>
    </lineage>
</organism>
<dbReference type="InterPro" id="IPR051796">
    <property type="entry name" value="ISF_SsuE-like"/>
</dbReference>
<protein>
    <submittedName>
        <fullName evidence="4">Multimeric flavodoxin WrbA</fullName>
    </submittedName>
</protein>
<evidence type="ECO:0000256" key="2">
    <source>
        <dbReference type="ARBA" id="ARBA00022643"/>
    </source>
</evidence>
<name>A0AB38C5K2_9BURK</name>
<dbReference type="Proteomes" id="UP000182489">
    <property type="component" value="Unassembled WGS sequence"/>
</dbReference>
<evidence type="ECO:0000259" key="3">
    <source>
        <dbReference type="Pfam" id="PF03358"/>
    </source>
</evidence>
<dbReference type="PANTHER" id="PTHR43278">
    <property type="entry name" value="NAD(P)H-DEPENDENT FMN-CONTAINING OXIDOREDUCTASE YWQN-RELATED"/>
    <property type="match status" value="1"/>
</dbReference>
<gene>
    <name evidence="4" type="ORF">SAMN03097694_1699</name>
</gene>
<proteinExistence type="predicted"/>
<accession>A0AB38C5K2</accession>
<dbReference type="GO" id="GO:0016491">
    <property type="term" value="F:oxidoreductase activity"/>
    <property type="evidence" value="ECO:0007669"/>
    <property type="project" value="InterPro"/>
</dbReference>
<reference evidence="4 5" key="1">
    <citation type="submission" date="2016-11" db="EMBL/GenBank/DDBJ databases">
        <authorList>
            <person name="Varghese N."/>
            <person name="Submissions S."/>
        </authorList>
    </citation>
    <scope>NUCLEOTIDE SEQUENCE [LARGE SCALE GENOMIC DNA]</scope>
    <source>
        <strain evidence="4 5">NFR18</strain>
    </source>
</reference>
<dbReference type="Gene3D" id="3.40.50.360">
    <property type="match status" value="1"/>
</dbReference>
<evidence type="ECO:0000256" key="1">
    <source>
        <dbReference type="ARBA" id="ARBA00022630"/>
    </source>
</evidence>
<dbReference type="EMBL" id="FPKH01000001">
    <property type="protein sequence ID" value="SFX34086.1"/>
    <property type="molecule type" value="Genomic_DNA"/>
</dbReference>
<dbReference type="RefSeq" id="WP_072453498.1">
    <property type="nucleotide sequence ID" value="NZ_FPKH01000001.1"/>
</dbReference>
<dbReference type="PANTHER" id="PTHR43278:SF4">
    <property type="entry name" value="NAD(P)H-DEPENDENT FMN-CONTAINING OXIDOREDUCTASE YWQN-RELATED"/>
    <property type="match status" value="1"/>
</dbReference>
<evidence type="ECO:0000313" key="5">
    <source>
        <dbReference type="Proteomes" id="UP000182489"/>
    </source>
</evidence>
<dbReference type="InterPro" id="IPR029039">
    <property type="entry name" value="Flavoprotein-like_sf"/>
</dbReference>
<evidence type="ECO:0000313" key="4">
    <source>
        <dbReference type="EMBL" id="SFX34086.1"/>
    </source>
</evidence>
<dbReference type="Pfam" id="PF03358">
    <property type="entry name" value="FMN_red"/>
    <property type="match status" value="1"/>
</dbReference>
<comment type="caution">
    <text evidence="4">The sequence shown here is derived from an EMBL/GenBank/DDBJ whole genome shotgun (WGS) entry which is preliminary data.</text>
</comment>
<dbReference type="SUPFAM" id="SSF52218">
    <property type="entry name" value="Flavoproteins"/>
    <property type="match status" value="1"/>
</dbReference>
<sequence>MASTPATPQPRLGQAPAPLGRAEFHLQFIRSYADPTFDAVRGALVQVEEVAWKNYQDGRKAPVTQKAGPGFLDPDYDLSVEWKATRDRLLAAEARQKDPATASRVLLICGAARNDGSCPGEMSKTWRMTQWAREVLQADNIETDVLDLSLLTSSYDLHIHPCKGCVSTAMPLCHWPCSCYPNHGERQTNDWMAEIYERWTAAHAVIILTPVYWYQTPSVLKLMIDRLVCADGGNPDPTSTHGKKAMEAKALELQGWNYPKHLAGRAYGLVVHGDVAGIEGVRRGLSDWLDWLDWMGLVDAGAKARLDRYIGYYDSYAQSHDTLDHDTNLQEEVRNVARAVAIAVQRLRAGTLAPPDAELQPPRPK</sequence>
<dbReference type="AlphaFoldDB" id="A0AB38C5K2"/>
<keyword evidence="1" id="KW-0285">Flavoprotein</keyword>
<feature type="domain" description="NADPH-dependent FMN reductase-like" evidence="3">
    <location>
        <begin position="104"/>
        <end position="292"/>
    </location>
</feature>